<sequence length="89" mass="9598">MQAILEQHETQANAAAEQAQVDKLVEAEKRFIAGERAKTGACTASSCLWALCNTSIRQSSSSKRSCNRPPSLASFSAKRSVSLHSPFSQ</sequence>
<gene>
    <name evidence="2" type="ORF">WR25_10444</name>
</gene>
<dbReference type="Proteomes" id="UP000218231">
    <property type="component" value="Unassembled WGS sequence"/>
</dbReference>
<protein>
    <submittedName>
        <fullName evidence="2">Uncharacterized protein</fullName>
    </submittedName>
</protein>
<name>A0A2A2K8Q2_9BILA</name>
<dbReference type="EMBL" id="LIAE01009307">
    <property type="protein sequence ID" value="PAV70290.1"/>
    <property type="molecule type" value="Genomic_DNA"/>
</dbReference>
<dbReference type="AlphaFoldDB" id="A0A2A2K8Q2"/>
<feature type="region of interest" description="Disordered" evidence="1">
    <location>
        <begin position="57"/>
        <end position="89"/>
    </location>
</feature>
<comment type="caution">
    <text evidence="2">The sequence shown here is derived from an EMBL/GenBank/DDBJ whole genome shotgun (WGS) entry which is preliminary data.</text>
</comment>
<proteinExistence type="predicted"/>
<evidence type="ECO:0000313" key="3">
    <source>
        <dbReference type="Proteomes" id="UP000218231"/>
    </source>
</evidence>
<feature type="compositionally biased region" description="Low complexity" evidence="1">
    <location>
        <begin position="57"/>
        <end position="71"/>
    </location>
</feature>
<evidence type="ECO:0000313" key="2">
    <source>
        <dbReference type="EMBL" id="PAV70290.1"/>
    </source>
</evidence>
<reference evidence="2 3" key="1">
    <citation type="journal article" date="2017" name="Curr. Biol.">
        <title>Genome architecture and evolution of a unichromosomal asexual nematode.</title>
        <authorList>
            <person name="Fradin H."/>
            <person name="Zegar C."/>
            <person name="Gutwein M."/>
            <person name="Lucas J."/>
            <person name="Kovtun M."/>
            <person name="Corcoran D."/>
            <person name="Baugh L.R."/>
            <person name="Kiontke K."/>
            <person name="Gunsalus K."/>
            <person name="Fitch D.H."/>
            <person name="Piano F."/>
        </authorList>
    </citation>
    <scope>NUCLEOTIDE SEQUENCE [LARGE SCALE GENOMIC DNA]</scope>
    <source>
        <strain evidence="2">PF1309</strain>
    </source>
</reference>
<organism evidence="2 3">
    <name type="scientific">Diploscapter pachys</name>
    <dbReference type="NCBI Taxonomy" id="2018661"/>
    <lineage>
        <taxon>Eukaryota</taxon>
        <taxon>Metazoa</taxon>
        <taxon>Ecdysozoa</taxon>
        <taxon>Nematoda</taxon>
        <taxon>Chromadorea</taxon>
        <taxon>Rhabditida</taxon>
        <taxon>Rhabditina</taxon>
        <taxon>Rhabditomorpha</taxon>
        <taxon>Rhabditoidea</taxon>
        <taxon>Rhabditidae</taxon>
        <taxon>Diploscapter</taxon>
    </lineage>
</organism>
<feature type="compositionally biased region" description="Polar residues" evidence="1">
    <location>
        <begin position="73"/>
        <end position="89"/>
    </location>
</feature>
<evidence type="ECO:0000256" key="1">
    <source>
        <dbReference type="SAM" id="MobiDB-lite"/>
    </source>
</evidence>
<keyword evidence="3" id="KW-1185">Reference proteome</keyword>
<accession>A0A2A2K8Q2</accession>